<dbReference type="SUPFAM" id="SSF52833">
    <property type="entry name" value="Thioredoxin-like"/>
    <property type="match status" value="1"/>
</dbReference>
<protein>
    <recommendedName>
        <fullName evidence="2">Thioredoxin domain-containing protein</fullName>
    </recommendedName>
</protein>
<feature type="transmembrane region" description="Helical" evidence="1">
    <location>
        <begin position="32"/>
        <end position="57"/>
    </location>
</feature>
<evidence type="ECO:0000259" key="2">
    <source>
        <dbReference type="PROSITE" id="PS51352"/>
    </source>
</evidence>
<dbReference type="OrthoDB" id="128449at2"/>
<proteinExistence type="predicted"/>
<dbReference type="STRING" id="391037.Sare_4187"/>
<dbReference type="eggNOG" id="COG0526">
    <property type="taxonomic scope" value="Bacteria"/>
</dbReference>
<dbReference type="Gene3D" id="3.40.30.10">
    <property type="entry name" value="Glutaredoxin"/>
    <property type="match status" value="1"/>
</dbReference>
<name>A8M458_SALAI</name>
<organism evidence="3">
    <name type="scientific">Salinispora arenicola (strain CNS-205)</name>
    <dbReference type="NCBI Taxonomy" id="391037"/>
    <lineage>
        <taxon>Bacteria</taxon>
        <taxon>Bacillati</taxon>
        <taxon>Actinomycetota</taxon>
        <taxon>Actinomycetes</taxon>
        <taxon>Micromonosporales</taxon>
        <taxon>Micromonosporaceae</taxon>
        <taxon>Salinispora</taxon>
    </lineage>
</organism>
<evidence type="ECO:0000313" key="3">
    <source>
        <dbReference type="EMBL" id="ABV99973.1"/>
    </source>
</evidence>
<dbReference type="EMBL" id="CP000850">
    <property type="protein sequence ID" value="ABV99973.1"/>
    <property type="molecule type" value="Genomic_DNA"/>
</dbReference>
<feature type="domain" description="Thioredoxin" evidence="2">
    <location>
        <begin position="74"/>
        <end position="205"/>
    </location>
</feature>
<keyword evidence="1" id="KW-1133">Transmembrane helix</keyword>
<dbReference type="HOGENOM" id="CLU_124855_1_0_11"/>
<keyword evidence="1" id="KW-0472">Membrane</keyword>
<dbReference type="KEGG" id="saq:Sare_4187"/>
<dbReference type="PROSITE" id="PS51352">
    <property type="entry name" value="THIOREDOXIN_2"/>
    <property type="match status" value="1"/>
</dbReference>
<sequence>MIWSYAGCESAYGHPLACNKLSRIHVSEVTQMLYLTAALVLFGGLSLLNLALSAAIIRRLRDQQASSTAAQGLLPPGETVAQFDSHTLDGRQVALDDITPGMVVAFFSPTCGACEKALPGFLSEMASDPGMPMKALAVVVGAADQADHLISQLAEVARVVPPGESGPVVQAFAVSGYPSFFLIGDNGVVERSGHSLSTVAPAFTA</sequence>
<dbReference type="InterPro" id="IPR036249">
    <property type="entry name" value="Thioredoxin-like_sf"/>
</dbReference>
<evidence type="ECO:0000256" key="1">
    <source>
        <dbReference type="SAM" id="Phobius"/>
    </source>
</evidence>
<keyword evidence="1" id="KW-0812">Transmembrane</keyword>
<accession>A8M458</accession>
<gene>
    <name evidence="3" type="ordered locus">Sare_4187</name>
</gene>
<reference evidence="3" key="1">
    <citation type="submission" date="2007-10" db="EMBL/GenBank/DDBJ databases">
        <title>Complete sequence of Salinispora arenicola CNS-205.</title>
        <authorList>
            <consortium name="US DOE Joint Genome Institute"/>
            <person name="Copeland A."/>
            <person name="Lucas S."/>
            <person name="Lapidus A."/>
            <person name="Barry K."/>
            <person name="Glavina del Rio T."/>
            <person name="Dalin E."/>
            <person name="Tice H."/>
            <person name="Pitluck S."/>
            <person name="Foster B."/>
            <person name="Schmutz J."/>
            <person name="Larimer F."/>
            <person name="Land M."/>
            <person name="Hauser L."/>
            <person name="Kyrpides N."/>
            <person name="Ivanova N."/>
            <person name="Jensen P.R."/>
            <person name="Moore B.S."/>
            <person name="Penn K."/>
            <person name="Jenkins C."/>
            <person name="Udwary D."/>
            <person name="Xiang L."/>
            <person name="Gontang E."/>
            <person name="Richardson P."/>
        </authorList>
    </citation>
    <scope>NUCLEOTIDE SEQUENCE [LARGE SCALE GENOMIC DNA]</scope>
    <source>
        <strain evidence="3">CNS-205</strain>
    </source>
</reference>
<dbReference type="AlphaFoldDB" id="A8M458"/>
<dbReference type="InterPro" id="IPR013766">
    <property type="entry name" value="Thioredoxin_domain"/>
</dbReference>